<dbReference type="GO" id="GO:0000150">
    <property type="term" value="F:DNA strand exchange activity"/>
    <property type="evidence" value="ECO:0007669"/>
    <property type="project" value="InterPro"/>
</dbReference>
<gene>
    <name evidence="2" type="ordered locus">OCU_47140</name>
</gene>
<feature type="domain" description="Resolvase/invertase-type recombinase catalytic" evidence="1">
    <location>
        <begin position="1"/>
        <end position="117"/>
    </location>
</feature>
<dbReference type="InterPro" id="IPR038109">
    <property type="entry name" value="DNA_bind_recomb_sf"/>
</dbReference>
<sequence>MSWQTDVISGASELRDRAGWCEAAALVKGGQAQGVVVARLDRLARDVMVQELLLRKLSDLGGIVLSTRENEHEMLNGESKDPSRKLVRVIMGAISEYDREMTVDRLAAGRAAKAARGGYAHGALPYGYRSAKGQLVPVPAEQAALAKMKALATQGVPVNEIARELTAEGHPTKRGGRWCGATVARILRRANVNGTAA</sequence>
<dbReference type="EMBL" id="CP003322">
    <property type="protein sequence ID" value="AFC45933.1"/>
    <property type="molecule type" value="Genomic_DNA"/>
</dbReference>
<dbReference type="InterPro" id="IPR050639">
    <property type="entry name" value="SSR_resolvase"/>
</dbReference>
<dbReference type="SMART" id="SM00857">
    <property type="entry name" value="Resolvase"/>
    <property type="match status" value="1"/>
</dbReference>
<dbReference type="KEGG" id="mia:OCU_47140"/>
<reference evidence="2 3" key="1">
    <citation type="journal article" date="2012" name="J. Bacteriol.">
        <title>Complete genome sequence of Mycobacterium intracellulare strain ATCC 13950T.</title>
        <authorList>
            <person name="Kim B.J."/>
            <person name="Choi B.S."/>
            <person name="Lim J.S."/>
            <person name="Choi I.Y."/>
            <person name="Lee J.H."/>
            <person name="Chun J."/>
            <person name="Kook Y.H."/>
            <person name="Kim B.J."/>
        </authorList>
    </citation>
    <scope>NUCLEOTIDE SEQUENCE [LARGE SCALE GENOMIC DNA]</scope>
    <source>
        <strain evidence="3">ATCC 13950 / DSM 43223 / JCM 6384 / NCTC 13025 / 3600</strain>
    </source>
</reference>
<dbReference type="Pfam" id="PF07508">
    <property type="entry name" value="Recombinase"/>
    <property type="match status" value="1"/>
</dbReference>
<dbReference type="InterPro" id="IPR011109">
    <property type="entry name" value="DNA_bind_recombinase_dom"/>
</dbReference>
<evidence type="ECO:0000259" key="1">
    <source>
        <dbReference type="PROSITE" id="PS51736"/>
    </source>
</evidence>
<dbReference type="CDD" id="cd00338">
    <property type="entry name" value="Ser_Recombinase"/>
    <property type="match status" value="1"/>
</dbReference>
<dbReference type="PROSITE" id="PS51736">
    <property type="entry name" value="RECOMBINASES_3"/>
    <property type="match status" value="1"/>
</dbReference>
<protein>
    <recommendedName>
        <fullName evidence="1">Resolvase/invertase-type recombinase catalytic domain-containing protein</fullName>
    </recommendedName>
</protein>
<dbReference type="Gene3D" id="3.40.50.1390">
    <property type="entry name" value="Resolvase, N-terminal catalytic domain"/>
    <property type="match status" value="1"/>
</dbReference>
<dbReference type="Gene3D" id="3.90.1750.20">
    <property type="entry name" value="Putative Large Serine Recombinase, Chain B, Domain 2"/>
    <property type="match status" value="1"/>
</dbReference>
<evidence type="ECO:0000313" key="2">
    <source>
        <dbReference type="EMBL" id="AFC45933.1"/>
    </source>
</evidence>
<dbReference type="GO" id="GO:0003677">
    <property type="term" value="F:DNA binding"/>
    <property type="evidence" value="ECO:0007669"/>
    <property type="project" value="InterPro"/>
</dbReference>
<dbReference type="PANTHER" id="PTHR30461:SF23">
    <property type="entry name" value="DNA RECOMBINASE-RELATED"/>
    <property type="match status" value="1"/>
</dbReference>
<dbReference type="eggNOG" id="COG1961">
    <property type="taxonomic scope" value="Bacteria"/>
</dbReference>
<dbReference type="AlphaFoldDB" id="H8IW49"/>
<dbReference type="PATRIC" id="fig|487521.10.peg.4719"/>
<dbReference type="Proteomes" id="UP000008004">
    <property type="component" value="Chromosome"/>
</dbReference>
<dbReference type="SUPFAM" id="SSF53041">
    <property type="entry name" value="Resolvase-like"/>
    <property type="match status" value="1"/>
</dbReference>
<proteinExistence type="predicted"/>
<organism evidence="2 3">
    <name type="scientific">Mycobacterium intracellulare (strain ATCC 13950 / DSM 43223 / JCM 6384 / NCTC 13025 / 3600)</name>
    <dbReference type="NCBI Taxonomy" id="487521"/>
    <lineage>
        <taxon>Bacteria</taxon>
        <taxon>Bacillati</taxon>
        <taxon>Actinomycetota</taxon>
        <taxon>Actinomycetes</taxon>
        <taxon>Mycobacteriales</taxon>
        <taxon>Mycobacteriaceae</taxon>
        <taxon>Mycobacterium</taxon>
        <taxon>Mycobacterium avium complex (MAC)</taxon>
    </lineage>
</organism>
<dbReference type="Pfam" id="PF00239">
    <property type="entry name" value="Resolvase"/>
    <property type="match status" value="1"/>
</dbReference>
<dbReference type="HOGENOM" id="CLU_1382776_0_0_11"/>
<dbReference type="InterPro" id="IPR036162">
    <property type="entry name" value="Resolvase-like_N_sf"/>
</dbReference>
<evidence type="ECO:0000313" key="3">
    <source>
        <dbReference type="Proteomes" id="UP000008004"/>
    </source>
</evidence>
<dbReference type="InterPro" id="IPR006119">
    <property type="entry name" value="Resolv_N"/>
</dbReference>
<accession>H8IW49</accession>
<dbReference type="PANTHER" id="PTHR30461">
    <property type="entry name" value="DNA-INVERTASE FROM LAMBDOID PROPHAGE"/>
    <property type="match status" value="1"/>
</dbReference>
<name>H8IW49_MYCIA</name>